<dbReference type="InterPro" id="IPR016166">
    <property type="entry name" value="FAD-bd_PCMH"/>
</dbReference>
<dbReference type="PANTHER" id="PTHR10801">
    <property type="entry name" value="24-DEHYDROCHOLESTEROL REDUCTASE"/>
    <property type="match status" value="1"/>
</dbReference>
<evidence type="ECO:0000256" key="7">
    <source>
        <dbReference type="ARBA" id="ARBA00023136"/>
    </source>
</evidence>
<evidence type="ECO:0000313" key="11">
    <source>
        <dbReference type="EMBL" id="CAI8860785.1"/>
    </source>
</evidence>
<organism evidence="11 12">
    <name type="scientific">Methylocaldum szegediense</name>
    <dbReference type="NCBI Taxonomy" id="73780"/>
    <lineage>
        <taxon>Bacteria</taxon>
        <taxon>Pseudomonadati</taxon>
        <taxon>Pseudomonadota</taxon>
        <taxon>Gammaproteobacteria</taxon>
        <taxon>Methylococcales</taxon>
        <taxon>Methylococcaceae</taxon>
        <taxon>Methylocaldum</taxon>
    </lineage>
</organism>
<dbReference type="InterPro" id="IPR016169">
    <property type="entry name" value="FAD-bd_PCMH_sub2"/>
</dbReference>
<dbReference type="InterPro" id="IPR006094">
    <property type="entry name" value="Oxid_FAD_bind_N"/>
</dbReference>
<dbReference type="PANTHER" id="PTHR10801:SF0">
    <property type="entry name" value="DELTA(24)-STEROL REDUCTASE"/>
    <property type="match status" value="1"/>
</dbReference>
<keyword evidence="5 9" id="KW-1133">Transmembrane helix</keyword>
<comment type="subcellular location">
    <subcellularLocation>
        <location evidence="1">Membrane</location>
        <topology evidence="1">Single-pass membrane protein</topology>
    </subcellularLocation>
</comment>
<dbReference type="PROSITE" id="PS51387">
    <property type="entry name" value="FAD_PCMH"/>
    <property type="match status" value="1"/>
</dbReference>
<keyword evidence="12" id="KW-1185">Reference proteome</keyword>
<evidence type="ECO:0000256" key="2">
    <source>
        <dbReference type="ARBA" id="ARBA00012405"/>
    </source>
</evidence>
<keyword evidence="4" id="KW-0285">Flavoprotein</keyword>
<evidence type="ECO:0000256" key="1">
    <source>
        <dbReference type="ARBA" id="ARBA00004167"/>
    </source>
</evidence>
<evidence type="ECO:0000259" key="10">
    <source>
        <dbReference type="PROSITE" id="PS51387"/>
    </source>
</evidence>
<feature type="transmembrane region" description="Helical" evidence="9">
    <location>
        <begin position="29"/>
        <end position="48"/>
    </location>
</feature>
<evidence type="ECO:0000256" key="8">
    <source>
        <dbReference type="SAM" id="MobiDB-lite"/>
    </source>
</evidence>
<reference evidence="11 12" key="1">
    <citation type="submission" date="2023-03" db="EMBL/GenBank/DDBJ databases">
        <authorList>
            <person name="Pearce D."/>
        </authorList>
    </citation>
    <scope>NUCLEOTIDE SEQUENCE [LARGE SCALE GENOMIC DNA]</scope>
    <source>
        <strain evidence="11">Msz</strain>
    </source>
</reference>
<sequence>MSKDATRRDPVKTSGRRMPSVTEQVLTRYRGLFATLVLLPVSVLYKIYVSLRDRIVFSLKIAPLKYDQKVQRVIEQIEAWKRNSCREKLCTARSGWKSMSELVPTYKLSHRKIDIGLYDILEIDEERRLLKVEPLATMGRISRHLVPRGWTIPVVPELDDLTVGGLIMGFGVETSSHKYGLIQHICESFDIVTAEGKLLRCSASENPDLYYLIPWSHGTLGFLVAAQLRIIPARKYVRLHYRPVYSLDEMVDVFEAESRDTGKNDFVEGLVYSSDTAVVLCGTMTDAVEADGPLNPIGRWYKPWFYQHARTYLAERKEGYEYVPLRDYFHRHTRSYFWTMEDIIPFGNHPLFRWLLGWALPPRIELLKYTETETTRRLRERHHVVQDILMPMRYLAKSIRYLDEHFELYPLWLCPMAVHENERGLGFIHPFRGEHGSTDELYVDVGVYGTPKKENFDYASALPSLEKFVLDHKGYQALYAKTTLSRESFRAMFDHKDYDRLREQLPYCKLAFDEVYDKVSSKGRTSPAELRRMKKPRLRRRR</sequence>
<feature type="compositionally biased region" description="Basic residues" evidence="8">
    <location>
        <begin position="532"/>
        <end position="542"/>
    </location>
</feature>
<dbReference type="EMBL" id="OX458333">
    <property type="protein sequence ID" value="CAI8860785.1"/>
    <property type="molecule type" value="Genomic_DNA"/>
</dbReference>
<keyword evidence="3 9" id="KW-0812">Transmembrane</keyword>
<evidence type="ECO:0000313" key="12">
    <source>
        <dbReference type="Proteomes" id="UP001162030"/>
    </source>
</evidence>
<dbReference type="Pfam" id="PF01565">
    <property type="entry name" value="FAD_binding_4"/>
    <property type="match status" value="1"/>
</dbReference>
<feature type="domain" description="FAD-binding PCMH-type" evidence="10">
    <location>
        <begin position="48"/>
        <end position="233"/>
    </location>
</feature>
<evidence type="ECO:0000256" key="6">
    <source>
        <dbReference type="ARBA" id="ARBA00023002"/>
    </source>
</evidence>
<gene>
    <name evidence="11" type="ORF">MSZNOR_2689</name>
</gene>
<dbReference type="InterPro" id="IPR036318">
    <property type="entry name" value="FAD-bd_PCMH-like_sf"/>
</dbReference>
<dbReference type="Proteomes" id="UP001162030">
    <property type="component" value="Chromosome"/>
</dbReference>
<feature type="region of interest" description="Disordered" evidence="8">
    <location>
        <begin position="523"/>
        <end position="542"/>
    </location>
</feature>
<proteinExistence type="predicted"/>
<dbReference type="Gene3D" id="3.30.465.10">
    <property type="match status" value="1"/>
</dbReference>
<name>A0ABN8X8E2_9GAMM</name>
<keyword evidence="4" id="KW-0274">FAD</keyword>
<dbReference type="EC" id="1.3.1.72" evidence="2"/>
<dbReference type="GO" id="GO:0050614">
    <property type="term" value="F:Delta24-sterol reductase activity"/>
    <property type="evidence" value="ECO:0007669"/>
    <property type="project" value="UniProtKB-EC"/>
</dbReference>
<accession>A0ABN8X8E2</accession>
<evidence type="ECO:0000256" key="5">
    <source>
        <dbReference type="ARBA" id="ARBA00022989"/>
    </source>
</evidence>
<keyword evidence="7 9" id="KW-0472">Membrane</keyword>
<dbReference type="SUPFAM" id="SSF56176">
    <property type="entry name" value="FAD-binding/transporter-associated domain-like"/>
    <property type="match status" value="1"/>
</dbReference>
<evidence type="ECO:0000256" key="9">
    <source>
        <dbReference type="SAM" id="Phobius"/>
    </source>
</evidence>
<keyword evidence="6 11" id="KW-0560">Oxidoreductase</keyword>
<evidence type="ECO:0000256" key="4">
    <source>
        <dbReference type="ARBA" id="ARBA00022827"/>
    </source>
</evidence>
<protein>
    <recommendedName>
        <fullName evidence="2">Delta(24)-sterol reductase</fullName>
        <ecNumber evidence="2">1.3.1.72</ecNumber>
    </recommendedName>
</protein>
<dbReference type="InterPro" id="IPR040165">
    <property type="entry name" value="Diminuto-like"/>
</dbReference>
<evidence type="ECO:0000256" key="3">
    <source>
        <dbReference type="ARBA" id="ARBA00022692"/>
    </source>
</evidence>